<evidence type="ECO:0000313" key="20">
    <source>
        <dbReference type="WBParaSite" id="TCONS_00004778.p1"/>
    </source>
</evidence>
<comment type="subcellular location">
    <subcellularLocation>
        <location evidence="1 17">Golgi apparatus membrane</location>
        <topology evidence="1 17">Single-pass type II membrane protein</topology>
    </subcellularLocation>
</comment>
<evidence type="ECO:0000256" key="7">
    <source>
        <dbReference type="ARBA" id="ARBA00022723"/>
    </source>
</evidence>
<dbReference type="PANTHER" id="PTHR10468">
    <property type="entry name" value="PROTEIN O-LINKED-MANNOSE BETA-1,2-N-ACETYLGLUCOSAMINYLTRANSFERASE 1/ALPHA-1,3-MANNOSYL-GLYCOPROTEIN 2-BETA-N-ACETYLGLUCOSAMINYLTRANSFERASE"/>
    <property type="match status" value="1"/>
</dbReference>
<evidence type="ECO:0000256" key="8">
    <source>
        <dbReference type="ARBA" id="ARBA00022968"/>
    </source>
</evidence>
<dbReference type="Pfam" id="PF03071">
    <property type="entry name" value="GNT-I"/>
    <property type="match status" value="1"/>
</dbReference>
<evidence type="ECO:0000256" key="9">
    <source>
        <dbReference type="ARBA" id="ARBA00022989"/>
    </source>
</evidence>
<feature type="transmembrane region" description="Helical" evidence="17">
    <location>
        <begin position="7"/>
        <end position="25"/>
    </location>
</feature>
<dbReference type="SUPFAM" id="SSF53448">
    <property type="entry name" value="Nucleotide-diphospho-sugar transferases"/>
    <property type="match status" value="1"/>
</dbReference>
<sequence length="445" mass="53073">MQNSNNLIILIFLIIFSIIFLFSFFSNTNSYYDQNKFFATKRNLLNRLRLLESEIREEKLELENFSKTISHFEKELKFGRYNKINNITTIPVVILVCNRVDALSQLLSKLLRIRPSEKAFPIYVSQDCDSENVLDMITKFFSKNITYIKHISPLEDNIVIEPSMLKYKTYYYISRHYKLILKHIFDELNYEAVIILEDDLDVSEDFFSYFNATYHKLLKKDKSLYCISAWNDNGLPELINLNFYIGLYRTDFFPGLGWLMSKNLWDEIGSQWPTGFWDDWIRKPEQRKDRMCIRPEISRTSMTKFGAVGASKGYFFNAFLSRIKLNEIYVDFNNLDMSYLLEDNYEKYYMNMVYNISKLVSFNNLPHYINQSISQENHLLRIEYTTFKEYQSITKLLNVMRDFKEGVGRTAYKGIITTYKNGLRIFIAPNKNNWKGYNRSWEYIP</sequence>
<dbReference type="InterPro" id="IPR029044">
    <property type="entry name" value="Nucleotide-diphossugar_trans"/>
</dbReference>
<keyword evidence="8 17" id="KW-0735">Signal-anchor</keyword>
<dbReference type="GO" id="GO:0000139">
    <property type="term" value="C:Golgi membrane"/>
    <property type="evidence" value="ECO:0007669"/>
    <property type="project" value="UniProtKB-SubCell"/>
</dbReference>
<evidence type="ECO:0000256" key="11">
    <source>
        <dbReference type="ARBA" id="ARBA00023136"/>
    </source>
</evidence>
<dbReference type="InterPro" id="IPR004139">
    <property type="entry name" value="Glyco_trans_13"/>
</dbReference>
<dbReference type="EC" id="2.4.1.101" evidence="14 17"/>
<evidence type="ECO:0000256" key="17">
    <source>
        <dbReference type="RuleBase" id="RU368119"/>
    </source>
</evidence>
<evidence type="ECO:0000256" key="2">
    <source>
        <dbReference type="ARBA" id="ARBA00004922"/>
    </source>
</evidence>
<comment type="pathway">
    <text evidence="2 17">Protein modification; protein glycosylation.</text>
</comment>
<evidence type="ECO:0000256" key="10">
    <source>
        <dbReference type="ARBA" id="ARBA00023034"/>
    </source>
</evidence>
<evidence type="ECO:0000256" key="6">
    <source>
        <dbReference type="ARBA" id="ARBA00022692"/>
    </source>
</evidence>
<evidence type="ECO:0000256" key="14">
    <source>
        <dbReference type="ARBA" id="ARBA00038949"/>
    </source>
</evidence>
<dbReference type="Gene3D" id="3.90.550.10">
    <property type="entry name" value="Spore Coat Polysaccharide Biosynthesis Protein SpsA, Chain A"/>
    <property type="match status" value="1"/>
</dbReference>
<reference evidence="20" key="1">
    <citation type="submission" date="2024-02" db="UniProtKB">
        <authorList>
            <consortium name="WormBaseParasite"/>
        </authorList>
    </citation>
    <scope>IDENTIFICATION</scope>
</reference>
<dbReference type="GO" id="GO:0006487">
    <property type="term" value="P:protein N-linked glycosylation"/>
    <property type="evidence" value="ECO:0007669"/>
    <property type="project" value="TreeGrafter"/>
</dbReference>
<keyword evidence="18" id="KW-0175">Coiled coil</keyword>
<evidence type="ECO:0000256" key="5">
    <source>
        <dbReference type="ARBA" id="ARBA00022679"/>
    </source>
</evidence>
<keyword evidence="10 17" id="KW-0333">Golgi apparatus</keyword>
<dbReference type="WBParaSite" id="TCONS_00004778.p1">
    <property type="protein sequence ID" value="TCONS_00004778.p1"/>
    <property type="gene ID" value="XLOC_002772"/>
</dbReference>
<accession>A0AAF5HZA2</accession>
<name>A0AAF5HZA2_STRER</name>
<keyword evidence="11 17" id="KW-0472">Membrane</keyword>
<evidence type="ECO:0000256" key="1">
    <source>
        <dbReference type="ARBA" id="ARBA00004323"/>
    </source>
</evidence>
<comment type="function">
    <text evidence="13 17">Initiates complex N-linked carbohydrate formation. Essential for the conversion of high-mannose to hybrid and complex N-glycans.</text>
</comment>
<evidence type="ECO:0000256" key="13">
    <source>
        <dbReference type="ARBA" id="ARBA00037706"/>
    </source>
</evidence>
<dbReference type="InterPro" id="IPR052261">
    <property type="entry name" value="Glycosyltransferase_13"/>
</dbReference>
<evidence type="ECO:0000256" key="3">
    <source>
        <dbReference type="ARBA" id="ARBA00006492"/>
    </source>
</evidence>
<evidence type="ECO:0000256" key="15">
    <source>
        <dbReference type="ARBA" id="ARBA00041712"/>
    </source>
</evidence>
<evidence type="ECO:0000256" key="18">
    <source>
        <dbReference type="SAM" id="Coils"/>
    </source>
</evidence>
<keyword evidence="5" id="KW-0808">Transferase</keyword>
<evidence type="ECO:0000256" key="12">
    <source>
        <dbReference type="ARBA" id="ARBA00023211"/>
    </source>
</evidence>
<evidence type="ECO:0000256" key="16">
    <source>
        <dbReference type="ARBA" id="ARBA00049421"/>
    </source>
</evidence>
<keyword evidence="9 17" id="KW-1133">Transmembrane helix</keyword>
<comment type="similarity">
    <text evidence="3 17">Belongs to the glycosyltransferase 13 family.</text>
</comment>
<comment type="cofactor">
    <cofactor evidence="17">
        <name>Mn(2+)</name>
        <dbReference type="ChEBI" id="CHEBI:29035"/>
    </cofactor>
    <text evidence="17">The cofactor is mostly bound to the substrate.</text>
</comment>
<dbReference type="FunFam" id="3.90.550.10:FF:000252">
    <property type="entry name" value="Protein O-linked-mannose beta-1,2-N-acetylglucosaminyltransferase 1"/>
    <property type="match status" value="1"/>
</dbReference>
<organism evidence="19 20">
    <name type="scientific">Strongyloides stercoralis</name>
    <name type="common">Threadworm</name>
    <dbReference type="NCBI Taxonomy" id="6248"/>
    <lineage>
        <taxon>Eukaryota</taxon>
        <taxon>Metazoa</taxon>
        <taxon>Ecdysozoa</taxon>
        <taxon>Nematoda</taxon>
        <taxon>Chromadorea</taxon>
        <taxon>Rhabditida</taxon>
        <taxon>Tylenchina</taxon>
        <taxon>Panagrolaimomorpha</taxon>
        <taxon>Strongyloidoidea</taxon>
        <taxon>Strongyloididae</taxon>
        <taxon>Strongyloides</taxon>
    </lineage>
</organism>
<feature type="coiled-coil region" evidence="18">
    <location>
        <begin position="41"/>
        <end position="75"/>
    </location>
</feature>
<comment type="catalytic activity">
    <reaction evidence="16 17">
        <text>N(4)-(alpha-D-Man-(1-&gt;3)-[alpha-D-Man-(1-&gt;3)-[alpha-D-Man-(1-&gt;6)]-alpha-D-Man-(1-&gt;6)]-beta-D-Man-(1-&gt;4)-beta-D-GlcNAc-(1-&gt;4)-beta-D-GlcNAc)-L-asparaginyl-[protein] (N-glucan mannose isomer 5A1,2) + UDP-N-acetyl-alpha-D-glucosamine = N(4)-{beta-D-GlcNAc-(1-&gt;2)-alpha-D-Man-(1-&gt;3)-[alpha-D-Man-(1-&gt;3)-[alpha-D-Man-(1-&gt;6)]-alpha-D-Man-(1-&gt;6)]-beta-D-Man-(1-&gt;4)-beta-D-GlcNAc-(1-&gt;4)-beta-D-GlcNAc}-L-asparaginyl-[protein] + UDP + H(+)</text>
        <dbReference type="Rhea" id="RHEA:11456"/>
        <dbReference type="Rhea" id="RHEA-COMP:14367"/>
        <dbReference type="Rhea" id="RHEA-COMP:14368"/>
        <dbReference type="ChEBI" id="CHEBI:15378"/>
        <dbReference type="ChEBI" id="CHEBI:57705"/>
        <dbReference type="ChEBI" id="CHEBI:58223"/>
        <dbReference type="ChEBI" id="CHEBI:59087"/>
        <dbReference type="ChEBI" id="CHEBI:60625"/>
        <dbReference type="EC" id="2.4.1.101"/>
    </reaction>
</comment>
<dbReference type="PANTHER" id="PTHR10468:SF0">
    <property type="entry name" value="ALPHA-1,3-MANNOSYL-GLYCOPROTEIN 2-BETA-N-ACETYLGLUCOSAMINYLTRANSFERASE"/>
    <property type="match status" value="1"/>
</dbReference>
<dbReference type="GO" id="GO:0003827">
    <property type="term" value="F:alpha-1,3-mannosylglycoprotein 2-beta-N-acetylglucosaminyltransferase activity"/>
    <property type="evidence" value="ECO:0007669"/>
    <property type="project" value="UniProtKB-UniRule"/>
</dbReference>
<keyword evidence="7 17" id="KW-0479">Metal-binding</keyword>
<keyword evidence="12 17" id="KW-0464">Manganese</keyword>
<keyword evidence="19" id="KW-1185">Reference proteome</keyword>
<keyword evidence="6 17" id="KW-0812">Transmembrane</keyword>
<dbReference type="GO" id="GO:0030145">
    <property type="term" value="F:manganese ion binding"/>
    <property type="evidence" value="ECO:0007669"/>
    <property type="project" value="UniProtKB-UniRule"/>
</dbReference>
<dbReference type="AlphaFoldDB" id="A0AAF5HZA2"/>
<proteinExistence type="inferred from homology"/>
<dbReference type="Proteomes" id="UP000035681">
    <property type="component" value="Unplaced"/>
</dbReference>
<keyword evidence="4 17" id="KW-0328">Glycosyltransferase</keyword>
<evidence type="ECO:0000313" key="19">
    <source>
        <dbReference type="Proteomes" id="UP000035681"/>
    </source>
</evidence>
<evidence type="ECO:0000256" key="4">
    <source>
        <dbReference type="ARBA" id="ARBA00022676"/>
    </source>
</evidence>
<protein>
    <recommendedName>
        <fullName evidence="14 17">Alpha-1,3-mannosyl-glycoprotein 2-beta-N-acetylglucosaminyltransferase</fullName>
        <shortName evidence="17">GNT-I</shortName>
        <shortName evidence="17">GlcNAc-T I</shortName>
        <ecNumber evidence="14 17">2.4.1.101</ecNumber>
    </recommendedName>
    <alternativeName>
        <fullName evidence="15 17">N-glycosyl-oligosaccharide-glycoprotein N-acetylglucosaminyltransferase I</fullName>
    </alternativeName>
</protein>
<dbReference type="Gene3D" id="3.10.180.20">
    <property type="entry name" value="N-Acetylglucosaminyltransferase I, Domain 2"/>
    <property type="match status" value="1"/>
</dbReference>